<evidence type="ECO:0008006" key="4">
    <source>
        <dbReference type="Google" id="ProtNLM"/>
    </source>
</evidence>
<dbReference type="Proteomes" id="UP000444980">
    <property type="component" value="Unassembled WGS sequence"/>
</dbReference>
<dbReference type="EMBL" id="BJOU01000008">
    <property type="protein sequence ID" value="GED98709.1"/>
    <property type="molecule type" value="Genomic_DNA"/>
</dbReference>
<name>A0A7I9V0U8_9ACTN</name>
<proteinExistence type="predicted"/>
<protein>
    <recommendedName>
        <fullName evidence="4">Lipoprotein</fullName>
    </recommendedName>
</protein>
<evidence type="ECO:0000313" key="3">
    <source>
        <dbReference type="Proteomes" id="UP000444980"/>
    </source>
</evidence>
<dbReference type="PROSITE" id="PS51257">
    <property type="entry name" value="PROKAR_LIPOPROTEIN"/>
    <property type="match status" value="1"/>
</dbReference>
<comment type="caution">
    <text evidence="2">The sequence shown here is derived from an EMBL/GenBank/DDBJ whole genome shotgun (WGS) entry which is preliminary data.</text>
</comment>
<keyword evidence="3" id="KW-1185">Reference proteome</keyword>
<dbReference type="AlphaFoldDB" id="A0A7I9V0U8"/>
<reference evidence="3" key="1">
    <citation type="submission" date="2019-06" db="EMBL/GenBank/DDBJ databases">
        <title>Gordonia isolated from sludge of a wastewater treatment plant.</title>
        <authorList>
            <person name="Tamura T."/>
            <person name="Aoyama K."/>
            <person name="Kang Y."/>
            <person name="Saito S."/>
            <person name="Akiyama N."/>
            <person name="Yazawa K."/>
            <person name="Gonoi T."/>
            <person name="Mikami Y."/>
        </authorList>
    </citation>
    <scope>NUCLEOTIDE SEQUENCE [LARGE SCALE GENOMIC DNA]</scope>
    <source>
        <strain evidence="3">NBRC 107697</strain>
    </source>
</reference>
<feature type="region of interest" description="Disordered" evidence="1">
    <location>
        <begin position="155"/>
        <end position="191"/>
    </location>
</feature>
<sequence length="347" mass="35912">MGMRRFGSYGAVLLAAGLVVSGCGGGDKGGDNAGGANVKTSCSIAYLTATAVPGKLVAYKSTGDESKLPVEDTTLKLAGSLIKDAKVRAIAEKGKANAEAFNAALAKKDNAARDKAIVDAKPILDEYKAACSAANPDLNGAIGYLEESLASGTLPEPVAKAGPAPTSAAAPTSSAAPSKPKPKPLPVVTPRGTKVKLGQPVIVELVKDGKKSLAQMTVTAIVKATDDDLKVLKKDSLKGILGVFFVRADFKDIRPEGTPFDPAVPSVDSVYPEFEIGTADGTTWTKMITFGEFKPCKDSASYNNDGVRKLCTPFAITSGSTDVRAAALTGLEIGKTDSNNPLYTWTR</sequence>
<feature type="compositionally biased region" description="Low complexity" evidence="1">
    <location>
        <begin position="158"/>
        <end position="178"/>
    </location>
</feature>
<gene>
    <name evidence="2" type="ORF">nbrc107697_27480</name>
</gene>
<evidence type="ECO:0000256" key="1">
    <source>
        <dbReference type="SAM" id="MobiDB-lite"/>
    </source>
</evidence>
<accession>A0A7I9V0U8</accession>
<organism evidence="2 3">
    <name type="scientific">Gordonia crocea</name>
    <dbReference type="NCBI Taxonomy" id="589162"/>
    <lineage>
        <taxon>Bacteria</taxon>
        <taxon>Bacillati</taxon>
        <taxon>Actinomycetota</taxon>
        <taxon>Actinomycetes</taxon>
        <taxon>Mycobacteriales</taxon>
        <taxon>Gordoniaceae</taxon>
        <taxon>Gordonia</taxon>
    </lineage>
</organism>
<evidence type="ECO:0000313" key="2">
    <source>
        <dbReference type="EMBL" id="GED98709.1"/>
    </source>
</evidence>